<organism evidence="3">
    <name type="scientific">Serpula lacrymans var. lacrymans (strain S7.9)</name>
    <name type="common">Dry rot fungus</name>
    <dbReference type="NCBI Taxonomy" id="578457"/>
    <lineage>
        <taxon>Eukaryota</taxon>
        <taxon>Fungi</taxon>
        <taxon>Dikarya</taxon>
        <taxon>Basidiomycota</taxon>
        <taxon>Agaricomycotina</taxon>
        <taxon>Agaricomycetes</taxon>
        <taxon>Agaricomycetidae</taxon>
        <taxon>Boletales</taxon>
        <taxon>Coniophorineae</taxon>
        <taxon>Serpulaceae</taxon>
        <taxon>Serpula</taxon>
    </lineage>
</organism>
<dbReference type="RefSeq" id="XP_007322312.1">
    <property type="nucleotide sequence ID" value="XM_007322250.1"/>
</dbReference>
<gene>
    <name evidence="2" type="ORF">SERLADRAFT_452470</name>
</gene>
<evidence type="ECO:0000313" key="2">
    <source>
        <dbReference type="EMBL" id="EGO21355.1"/>
    </source>
</evidence>
<dbReference type="SUPFAM" id="SSF50129">
    <property type="entry name" value="GroES-like"/>
    <property type="match status" value="1"/>
</dbReference>
<dbReference type="OrthoDB" id="1706066at2759"/>
<dbReference type="InterPro" id="IPR013154">
    <property type="entry name" value="ADH-like_N"/>
</dbReference>
<sequence>MSLKIPQSTKTIVLKKSPEGRSPVYHDAVLEERPIPALKPEEVLVKIGAVSFNRRELWIRLGQYPGITFGSVLGADGAGTVIASGRPDDHLILKRVFLVPMRGWDTDPEAPESDFGIIGGGSNPPIGTFSDYVVVERNQVVQSPDHLDDVTLSAWPLGGLTAWRAAIVNAEASRGQNILITGIGGGVALLAMQLSLAKGANVYVTSGSEDKIRKAVSLGAKAGVNYKSKDWAIQLSNIIKEGNGTGKIDAIVDSGGGDIMGQASKVLKAGGKVVCYGMTANPKITFTMREVLKNQRLIGSTMGSHKDLLDATKFMAEHRITPIVSQVVNGLAATEEGFDIMKRGDQFGKIVIKLENTERAYL</sequence>
<dbReference type="Pfam" id="PF08240">
    <property type="entry name" value="ADH_N"/>
    <property type="match status" value="1"/>
</dbReference>
<dbReference type="PANTHER" id="PTHR45033:SF3">
    <property type="entry name" value="DEHYDROGENASE, PUTATIVE (AFU_ORTHOLOGUE AFUA_2G13270)-RELATED"/>
    <property type="match status" value="1"/>
</dbReference>
<evidence type="ECO:0000313" key="3">
    <source>
        <dbReference type="Proteomes" id="UP000008064"/>
    </source>
</evidence>
<dbReference type="SUPFAM" id="SSF51735">
    <property type="entry name" value="NAD(P)-binding Rossmann-fold domains"/>
    <property type="match status" value="1"/>
</dbReference>
<dbReference type="GeneID" id="18816837"/>
<dbReference type="PANTHER" id="PTHR45033">
    <property type="match status" value="1"/>
</dbReference>
<dbReference type="GO" id="GO:0016491">
    <property type="term" value="F:oxidoreductase activity"/>
    <property type="evidence" value="ECO:0007669"/>
    <property type="project" value="InterPro"/>
</dbReference>
<dbReference type="KEGG" id="sla:SERLADRAFT_452470"/>
<evidence type="ECO:0000259" key="1">
    <source>
        <dbReference type="SMART" id="SM00829"/>
    </source>
</evidence>
<dbReference type="Gene3D" id="3.40.50.720">
    <property type="entry name" value="NAD(P)-binding Rossmann-like Domain"/>
    <property type="match status" value="1"/>
</dbReference>
<dbReference type="Pfam" id="PF00107">
    <property type="entry name" value="ADH_zinc_N"/>
    <property type="match status" value="1"/>
</dbReference>
<reference evidence="3" key="1">
    <citation type="journal article" date="2011" name="Science">
        <title>The plant cell wall-decomposing machinery underlies the functional diversity of forest fungi.</title>
        <authorList>
            <person name="Eastwood D.C."/>
            <person name="Floudas D."/>
            <person name="Binder M."/>
            <person name="Majcherczyk A."/>
            <person name="Schneider P."/>
            <person name="Aerts A."/>
            <person name="Asiegbu F.O."/>
            <person name="Baker S.E."/>
            <person name="Barry K."/>
            <person name="Bendiksby M."/>
            <person name="Blumentritt M."/>
            <person name="Coutinho P.M."/>
            <person name="Cullen D."/>
            <person name="de Vries R.P."/>
            <person name="Gathman A."/>
            <person name="Goodell B."/>
            <person name="Henrissat B."/>
            <person name="Ihrmark K."/>
            <person name="Kauserud H."/>
            <person name="Kohler A."/>
            <person name="LaButti K."/>
            <person name="Lapidus A."/>
            <person name="Lavin J.L."/>
            <person name="Lee Y.-H."/>
            <person name="Lindquist E."/>
            <person name="Lilly W."/>
            <person name="Lucas S."/>
            <person name="Morin E."/>
            <person name="Murat C."/>
            <person name="Oguiza J.A."/>
            <person name="Park J."/>
            <person name="Pisabarro A.G."/>
            <person name="Riley R."/>
            <person name="Rosling A."/>
            <person name="Salamov A."/>
            <person name="Schmidt O."/>
            <person name="Schmutz J."/>
            <person name="Skrede I."/>
            <person name="Stenlid J."/>
            <person name="Wiebenga A."/>
            <person name="Xie X."/>
            <person name="Kuees U."/>
            <person name="Hibbett D.S."/>
            <person name="Hoffmeister D."/>
            <person name="Hoegberg N."/>
            <person name="Martin F."/>
            <person name="Grigoriev I.V."/>
            <person name="Watkinson S.C."/>
        </authorList>
    </citation>
    <scope>NUCLEOTIDE SEQUENCE [LARGE SCALE GENOMIC DNA]</scope>
    <source>
        <strain evidence="3">S7.9</strain>
    </source>
</reference>
<dbReference type="InterPro" id="IPR036291">
    <property type="entry name" value="NAD(P)-bd_dom_sf"/>
</dbReference>
<proteinExistence type="predicted"/>
<dbReference type="InterPro" id="IPR011032">
    <property type="entry name" value="GroES-like_sf"/>
</dbReference>
<dbReference type="EMBL" id="GL945439">
    <property type="protein sequence ID" value="EGO21355.1"/>
    <property type="molecule type" value="Genomic_DNA"/>
</dbReference>
<accession>F8P7D9</accession>
<name>F8P7D9_SERL9</name>
<feature type="domain" description="Enoyl reductase (ER)" evidence="1">
    <location>
        <begin position="20"/>
        <end position="352"/>
    </location>
</feature>
<dbReference type="Gene3D" id="3.90.180.10">
    <property type="entry name" value="Medium-chain alcohol dehydrogenases, catalytic domain"/>
    <property type="match status" value="1"/>
</dbReference>
<dbReference type="InterPro" id="IPR020843">
    <property type="entry name" value="ER"/>
</dbReference>
<dbReference type="InterPro" id="IPR013149">
    <property type="entry name" value="ADH-like_C"/>
</dbReference>
<dbReference type="AlphaFoldDB" id="F8P7D9"/>
<dbReference type="HOGENOM" id="CLU_026673_3_4_1"/>
<protein>
    <recommendedName>
        <fullName evidence="1">Enoyl reductase (ER) domain-containing protein</fullName>
    </recommendedName>
</protein>
<dbReference type="SMART" id="SM00829">
    <property type="entry name" value="PKS_ER"/>
    <property type="match status" value="1"/>
</dbReference>
<dbReference type="CDD" id="cd05188">
    <property type="entry name" value="MDR"/>
    <property type="match status" value="1"/>
</dbReference>
<dbReference type="InterPro" id="IPR052711">
    <property type="entry name" value="Zinc_ADH-like"/>
</dbReference>
<dbReference type="FunFam" id="3.40.50.720:FF:000481">
    <property type="entry name" value="Alcohol dehydrogenase, variant"/>
    <property type="match status" value="1"/>
</dbReference>
<dbReference type="Proteomes" id="UP000008064">
    <property type="component" value="Unassembled WGS sequence"/>
</dbReference>